<evidence type="ECO:0000256" key="10">
    <source>
        <dbReference type="ARBA" id="ARBA00023319"/>
    </source>
</evidence>
<comment type="subcellular location">
    <subcellularLocation>
        <location evidence="1">Secreted</location>
        <location evidence="1">Extracellular space</location>
        <location evidence="1">Extracellular matrix</location>
    </subcellularLocation>
</comment>
<feature type="chain" id="PRO_5028926685" evidence="12">
    <location>
        <begin position="17"/>
        <end position="2615"/>
    </location>
</feature>
<keyword evidence="10" id="KW-0393">Immunoglobulin domain</keyword>
<reference evidence="17" key="2">
    <citation type="submission" date="2020-10" db="UniProtKB">
        <authorList>
            <consortium name="WormBaseParasite"/>
        </authorList>
    </citation>
    <scope>IDENTIFICATION</scope>
</reference>
<dbReference type="SMART" id="SM00409">
    <property type="entry name" value="IG"/>
    <property type="match status" value="20"/>
</dbReference>
<keyword evidence="3" id="KW-0272">Extracellular matrix</keyword>
<dbReference type="PANTHER" id="PTHR45080">
    <property type="entry name" value="CONTACTIN 5"/>
    <property type="match status" value="1"/>
</dbReference>
<evidence type="ECO:0000256" key="6">
    <source>
        <dbReference type="ARBA" id="ARBA00022737"/>
    </source>
</evidence>
<evidence type="ECO:0000259" key="13">
    <source>
        <dbReference type="PROSITE" id="PS50026"/>
    </source>
</evidence>
<protein>
    <submittedName>
        <fullName evidence="17">Hemicentin-1</fullName>
    </submittedName>
</protein>
<feature type="domain" description="Ig-like" evidence="14">
    <location>
        <begin position="1931"/>
        <end position="2004"/>
    </location>
</feature>
<keyword evidence="2" id="KW-0964">Secreted</keyword>
<evidence type="ECO:0000313" key="17">
    <source>
        <dbReference type="WBParaSite" id="Pan_g12685.t1"/>
    </source>
</evidence>
<proteinExistence type="predicted"/>
<feature type="domain" description="Nidogen G2 beta-barrel" evidence="15">
    <location>
        <begin position="2023"/>
        <end position="2247"/>
    </location>
</feature>
<dbReference type="SUPFAM" id="SSF57184">
    <property type="entry name" value="Growth factor receptor domain"/>
    <property type="match status" value="2"/>
</dbReference>
<dbReference type="CDD" id="cd00096">
    <property type="entry name" value="Ig"/>
    <property type="match status" value="1"/>
</dbReference>
<dbReference type="InterPro" id="IPR003599">
    <property type="entry name" value="Ig_sub"/>
</dbReference>
<dbReference type="Gene3D" id="2.40.155.10">
    <property type="entry name" value="Green fluorescent protein"/>
    <property type="match status" value="1"/>
</dbReference>
<evidence type="ECO:0000256" key="5">
    <source>
        <dbReference type="ARBA" id="ARBA00022729"/>
    </source>
</evidence>
<dbReference type="GO" id="GO:0030424">
    <property type="term" value="C:axon"/>
    <property type="evidence" value="ECO:0007669"/>
    <property type="project" value="TreeGrafter"/>
</dbReference>
<dbReference type="FunFam" id="2.60.40.10:FF:000503">
    <property type="entry name" value="Hemicentin 1"/>
    <property type="match status" value="3"/>
</dbReference>
<feature type="domain" description="Ig-like" evidence="14">
    <location>
        <begin position="368"/>
        <end position="447"/>
    </location>
</feature>
<keyword evidence="9" id="KW-0325">Glycoprotein</keyword>
<feature type="domain" description="EGF-like" evidence="13">
    <location>
        <begin position="2344"/>
        <end position="2380"/>
    </location>
</feature>
<dbReference type="GO" id="GO:0007156">
    <property type="term" value="P:homophilic cell adhesion via plasma membrane adhesion molecules"/>
    <property type="evidence" value="ECO:0007669"/>
    <property type="project" value="TreeGrafter"/>
</dbReference>
<dbReference type="PROSITE" id="PS50993">
    <property type="entry name" value="NIDOGEN_G2"/>
    <property type="match status" value="1"/>
</dbReference>
<dbReference type="FunFam" id="2.10.25.10:FF:000005">
    <property type="entry name" value="Fibrillin 2"/>
    <property type="match status" value="1"/>
</dbReference>
<dbReference type="Gene3D" id="2.10.25.10">
    <property type="entry name" value="Laminin"/>
    <property type="match status" value="5"/>
</dbReference>
<dbReference type="Pfam" id="PF13927">
    <property type="entry name" value="Ig_3"/>
    <property type="match status" value="5"/>
</dbReference>
<keyword evidence="7" id="KW-0106">Calcium</keyword>
<dbReference type="WBParaSite" id="Pan_g12685.t1">
    <property type="protein sequence ID" value="Pan_g12685.t1"/>
    <property type="gene ID" value="Pan_g12685"/>
</dbReference>
<evidence type="ECO:0000256" key="3">
    <source>
        <dbReference type="ARBA" id="ARBA00022530"/>
    </source>
</evidence>
<name>A0A7E4UTJ4_PANRE</name>
<comment type="caution">
    <text evidence="11">Lacks conserved residue(s) required for the propagation of feature annotation.</text>
</comment>
<dbReference type="Gene3D" id="2.60.40.10">
    <property type="entry name" value="Immunoglobulins"/>
    <property type="match status" value="19"/>
</dbReference>
<evidence type="ECO:0000256" key="1">
    <source>
        <dbReference type="ARBA" id="ARBA00004498"/>
    </source>
</evidence>
<dbReference type="InterPro" id="IPR049883">
    <property type="entry name" value="NOTCH1_EGF-like"/>
</dbReference>
<dbReference type="FunFam" id="2.60.40.10:FF:000032">
    <property type="entry name" value="palladin isoform X1"/>
    <property type="match status" value="5"/>
</dbReference>
<dbReference type="Pfam" id="PF07679">
    <property type="entry name" value="I-set"/>
    <property type="match status" value="14"/>
</dbReference>
<feature type="domain" description="Ig-like" evidence="14">
    <location>
        <begin position="931"/>
        <end position="1021"/>
    </location>
</feature>
<dbReference type="SMART" id="SM00408">
    <property type="entry name" value="IGc2"/>
    <property type="match status" value="20"/>
</dbReference>
<feature type="domain" description="Ig-like" evidence="14">
    <location>
        <begin position="543"/>
        <end position="629"/>
    </location>
</feature>
<dbReference type="GO" id="GO:0005886">
    <property type="term" value="C:plasma membrane"/>
    <property type="evidence" value="ECO:0007669"/>
    <property type="project" value="TreeGrafter"/>
</dbReference>
<feature type="domain" description="EGF-like" evidence="13">
    <location>
        <begin position="2419"/>
        <end position="2457"/>
    </location>
</feature>
<accession>A0A7E4UTJ4</accession>
<dbReference type="SMART" id="SM00406">
    <property type="entry name" value="IGv"/>
    <property type="match status" value="3"/>
</dbReference>
<feature type="domain" description="Ig-like" evidence="14">
    <location>
        <begin position="99"/>
        <end position="185"/>
    </location>
</feature>
<feature type="domain" description="Ig-like" evidence="14">
    <location>
        <begin position="190"/>
        <end position="279"/>
    </location>
</feature>
<feature type="domain" description="Ig-like" evidence="14">
    <location>
        <begin position="282"/>
        <end position="363"/>
    </location>
</feature>
<dbReference type="SMART" id="SM00682">
    <property type="entry name" value="G2F"/>
    <property type="match status" value="1"/>
</dbReference>
<feature type="domain" description="Ig-like" evidence="14">
    <location>
        <begin position="1119"/>
        <end position="1210"/>
    </location>
</feature>
<dbReference type="InterPro" id="IPR001881">
    <property type="entry name" value="EGF-like_Ca-bd_dom"/>
</dbReference>
<dbReference type="SUPFAM" id="SSF54511">
    <property type="entry name" value="GFP-like"/>
    <property type="match status" value="1"/>
</dbReference>
<dbReference type="InterPro" id="IPR009030">
    <property type="entry name" value="Growth_fac_rcpt_cys_sf"/>
</dbReference>
<feature type="domain" description="Ig-like" evidence="14">
    <location>
        <begin position="726"/>
        <end position="815"/>
    </location>
</feature>
<dbReference type="InterPro" id="IPR018097">
    <property type="entry name" value="EGF_Ca-bd_CS"/>
</dbReference>
<feature type="domain" description="Ig-like" evidence="14">
    <location>
        <begin position="1215"/>
        <end position="1299"/>
    </location>
</feature>
<dbReference type="InterPro" id="IPR036179">
    <property type="entry name" value="Ig-like_dom_sf"/>
</dbReference>
<dbReference type="SMART" id="SM00181">
    <property type="entry name" value="EGF"/>
    <property type="match status" value="5"/>
</dbReference>
<dbReference type="SMART" id="SM00179">
    <property type="entry name" value="EGF_CA"/>
    <property type="match status" value="5"/>
</dbReference>
<evidence type="ECO:0000256" key="2">
    <source>
        <dbReference type="ARBA" id="ARBA00022525"/>
    </source>
</evidence>
<evidence type="ECO:0000259" key="14">
    <source>
        <dbReference type="PROSITE" id="PS50835"/>
    </source>
</evidence>
<evidence type="ECO:0000259" key="15">
    <source>
        <dbReference type="PROSITE" id="PS50993"/>
    </source>
</evidence>
<feature type="signal peptide" evidence="12">
    <location>
        <begin position="1"/>
        <end position="16"/>
    </location>
</feature>
<feature type="domain" description="Ig-like" evidence="14">
    <location>
        <begin position="1304"/>
        <end position="1390"/>
    </location>
</feature>
<feature type="domain" description="Ig-like" evidence="14">
    <location>
        <begin position="819"/>
        <end position="929"/>
    </location>
</feature>
<dbReference type="GO" id="GO:0050808">
    <property type="term" value="P:synapse organization"/>
    <property type="evidence" value="ECO:0007669"/>
    <property type="project" value="TreeGrafter"/>
</dbReference>
<feature type="domain" description="Ig-like" evidence="14">
    <location>
        <begin position="1026"/>
        <end position="1113"/>
    </location>
</feature>
<dbReference type="PROSITE" id="PS00010">
    <property type="entry name" value="ASX_HYDROXYL"/>
    <property type="match status" value="2"/>
</dbReference>
<evidence type="ECO:0000256" key="12">
    <source>
        <dbReference type="SAM" id="SignalP"/>
    </source>
</evidence>
<feature type="domain" description="Ig-like" evidence="14">
    <location>
        <begin position="1395"/>
        <end position="1488"/>
    </location>
</feature>
<dbReference type="Pfam" id="PF07645">
    <property type="entry name" value="EGF_CA"/>
    <property type="match status" value="5"/>
</dbReference>
<dbReference type="CDD" id="cd00054">
    <property type="entry name" value="EGF_CA"/>
    <property type="match status" value="5"/>
</dbReference>
<feature type="domain" description="Ig-like" evidence="14">
    <location>
        <begin position="1493"/>
        <end position="1574"/>
    </location>
</feature>
<dbReference type="InterPro" id="IPR050958">
    <property type="entry name" value="Cell_Adh-Cytoskel_Orgn"/>
</dbReference>
<evidence type="ECO:0000256" key="9">
    <source>
        <dbReference type="ARBA" id="ARBA00023180"/>
    </source>
</evidence>
<dbReference type="InterPro" id="IPR013783">
    <property type="entry name" value="Ig-like_fold"/>
</dbReference>
<keyword evidence="8 11" id="KW-1015">Disulfide bond</keyword>
<evidence type="ECO:0000256" key="11">
    <source>
        <dbReference type="PROSITE-ProRule" id="PRU00076"/>
    </source>
</evidence>
<dbReference type="PROSITE" id="PS01186">
    <property type="entry name" value="EGF_2"/>
    <property type="match status" value="1"/>
</dbReference>
<keyword evidence="16" id="KW-1185">Reference proteome</keyword>
<evidence type="ECO:0000256" key="4">
    <source>
        <dbReference type="ARBA" id="ARBA00022536"/>
    </source>
</evidence>
<dbReference type="InterPro" id="IPR013098">
    <property type="entry name" value="Ig_I-set"/>
</dbReference>
<dbReference type="PROSITE" id="PS01187">
    <property type="entry name" value="EGF_CA"/>
    <property type="match status" value="2"/>
</dbReference>
<dbReference type="InterPro" id="IPR006605">
    <property type="entry name" value="G2_nidogen/fibulin_G2F"/>
</dbReference>
<dbReference type="PROSITE" id="PS50026">
    <property type="entry name" value="EGF_3"/>
    <property type="match status" value="2"/>
</dbReference>
<dbReference type="InterPro" id="IPR013106">
    <property type="entry name" value="Ig_V-set"/>
</dbReference>
<dbReference type="SUPFAM" id="SSF48726">
    <property type="entry name" value="Immunoglobulin"/>
    <property type="match status" value="20"/>
</dbReference>
<dbReference type="InterPro" id="IPR000152">
    <property type="entry name" value="EGF-type_Asp/Asn_hydroxyl_site"/>
</dbReference>
<dbReference type="CDD" id="cd00099">
    <property type="entry name" value="IgV"/>
    <property type="match status" value="1"/>
</dbReference>
<organism evidence="16 17">
    <name type="scientific">Panagrellus redivivus</name>
    <name type="common">Microworm</name>
    <dbReference type="NCBI Taxonomy" id="6233"/>
    <lineage>
        <taxon>Eukaryota</taxon>
        <taxon>Metazoa</taxon>
        <taxon>Ecdysozoa</taxon>
        <taxon>Nematoda</taxon>
        <taxon>Chromadorea</taxon>
        <taxon>Rhabditida</taxon>
        <taxon>Tylenchina</taxon>
        <taxon>Panagrolaimomorpha</taxon>
        <taxon>Panagrolaimoidea</taxon>
        <taxon>Panagrolaimidae</taxon>
        <taxon>Panagrellus</taxon>
    </lineage>
</organism>
<feature type="domain" description="Ig-like" evidence="14">
    <location>
        <begin position="452"/>
        <end position="534"/>
    </location>
</feature>
<evidence type="ECO:0000313" key="16">
    <source>
        <dbReference type="Proteomes" id="UP000492821"/>
    </source>
</evidence>
<dbReference type="InterPro" id="IPR000742">
    <property type="entry name" value="EGF"/>
</dbReference>
<sequence>MIIVVFGFLAVHNTNGKYGMAWPSKWLTSAYISLTALTCDGVVIDDETCEKRGDCQFIAENQRLVIEEAGERDAGRYSCVAENVPGRDEKDIVVSLLMPPIMKTNRTDVEIAQGNARTLVCPIDDTSVSISWTKDELPIRPTATLQILNSGRSLHLTAAEPSDSAEYSCKAVNEAGDATAYFDVTVLVQPKVLGPEFRNVDAISNDTVRVACKTTGIPAPTIEWYHDDEKIKPSSTYEVADNGTLLKIHNIQGVQAGRYTCVAKNKVGKSEANVFVEVSEIPQIVDSPSEVKIIAGSERTIKCHVKGVPKPDVTWKKNGETVEVSGTGERYIHIAKAQPSDAGRYTCIAANRAGERRHNIQVHVLVPPVIAENERILKAIEGNAVSLKCAASGVPKPEIRWFKNGIILPNATEEELLLPNLTSADATKYSCEARNEAGSTNADFVVDVFVKPRIRNHTAEVRVVEGEKAKLDCKADGNPPPTVTWLRGGRKITDMTNFLLSPLGESLMILKTKTTDAGSYSCVAKNSAGESEVSFGVTVLTAPYLPVQVDQNPKVIHNNEVTLQCPVRGNPEPKVEWRFNGKAINANSESYKRSKNDLIVKAADSDMAGRYTCHAVNEVNFLDTDYALEVIAPPKIGSTGQKDYEVLSGDSITMICPIETTSLPSIIWLRGGNDVEPSKNIQISADGLKLTIVEAALEDNGKYVCSATNVAGTANIDVFLKVYVAPTIDDSNLIENPLAVLGKTIFLECPADGIPQPTVTWMRDDQPIEVQEDKFTIRQNNITFGILNVQTGDAGKYSCIAENKGGRAEEHFFLQVLAPPLLTNKEVSKVTKREGDEVTLLCPVQPSASDSIEERDVTWVKDGRTIGGTAIQYGGENGKTKVEKTFTISKDGYRLTIPALRLEDAGDYRCLVANRAGEVSGRFIVETLSKPTIDPSRAAPEAHVIQGRPYTINCPVSGHPFPAITWFKERVPVDPAADPTVRVIDKGQKLEILSASPGHKGLWTCAAENDAGDTELNVRLDVWTPPAVTVKPGKEGAIRPLGTSITLFCEAAGNPAPIVHWQFEGRVLIHSPEGTQLSDGNARLDIPVLKLEDAGGYTCSAKNEVGTDEATIVVDILVPSKIDRDGVALNQRLPAGQTLTLFCDVKGKPLPKISWYANDTLIDAAASERIKIGTGGEYIEITNIALVDHGIYRCLAENAAGNDTLDYKVEVDQKPSIVNSGTFQTHEGKVATLTCNVTGEPAPKITWLRNGMRLETNVHYIIEKNTLKIMDTRSDSDSGIYLCMAQNEAGSVQQAFTLEVYVAPKIQSTSDNETVVAIGEPFSLACGAFGHPLPEITWEVNDEKLETLQAEHRIEDDVLYVKGLKTKGTSVFRCTVHNAAGIDEIEYTVKVIAPPTLTKDGIQSLNITEGEPTIIVCDVDADVGEAEISWTKNGIPVVANGGDKPSDIVINNHGKQLKIAETVLTAEGTYVCTAVNSAGNATQTTKLYVGAPPKISEDLRRVTVKRGEKAEILCEAVGMPPPKITWLKDNKTMPHVPVEESKATAIFDDVEPDQAGVYTCIATNWAGTVSKDVDLLVLIPPAISEEKLNFTANPKDNVILPCNATGIPEPVVSWTKNPNVDISGNSDKFQILGSSLAIKNVSSGDDGFYHCIAKSEAGQAVATRKISVSVPLIENRVLWAACDEKGDPIDGIFKQARGDLPDIDDGLDHWDDRFLNESNGAVVKCLPTGRNARTLVKPTEGAPEVPPQFMDEPPSTVELAAGDEMKIACVAVGPPVPEVYFVQDGTLLPKTKSLDGKTELILNGVKDKNNAVYGNYACLAKNSVGEARKDFTVTQKTDVIVLPPRPPSEMELTVLDCMNDAGIVAQEHVAWKLDGAPVGHLDDSHHAMNNGSLVLKYFAMEADMNGLSCFIDGKPGGGFGVSYIETTDAVPVVKIKPQRIYAQPGTDITIDCHLIAGNPLTTRVRWSVDNVNLAPDGDKFQVLPNNTLVIRHGLQTDRGDYKCRGWNGRGKSWDGVKLFVEDAPSTVNSKISGSLNDKKFGELILKANFTPNVESNDISVTIDNLAGDHATVSRSIISVASMPLVMLGYDKSGESRSIRKRPAKFERRTKYDFDSGESLFVKQKGKGMSEDSFDLDIEVEGSVPKGERYDHAEFEPWEEELIEDAPGHLTGNGRSAVTFGQHHRVPFKWSDSIDIEDDSEADGEYIGKGETFRVISEPTVELHSNEVRVSTKVGRLGRCPDGYYKNKERCRDVDECKNDPELCGPVDQNTTICVNLEGTYECRTLCPDGFKSNIDGECIDIDECILDTAECAIGQECQNTEGGYDCKAQCTDGYETLEDGECVDINECLASPCVAPMTCKNLMGTYACVCPPGFPLTNNGTGCKGLVANPVRPLKVLDFAVDKHNCPPGYYWDKGVCEDIGECEFDAPCEYKCTNLPGSYECECPDGYIVGPTGLCEDIDECKFDDVCLESELCFNELGRYSCLGHPCPKNYVLNRDSLECLPDCRPNTNCTETHPVKLHMLRLRNGIEPKTPLIRLTASDVTGRVLRRSNFGIRPPTQFYLKNEAGGSATVFNKNRLDAGSRHQIYIRSSGVAINKMKYKTDFLVFLSVSEHPF</sequence>
<evidence type="ECO:0000256" key="7">
    <source>
        <dbReference type="ARBA" id="ARBA00022837"/>
    </source>
</evidence>
<feature type="domain" description="Ig-like" evidence="14">
    <location>
        <begin position="634"/>
        <end position="717"/>
    </location>
</feature>
<feature type="domain" description="Ig-like" evidence="14">
    <location>
        <begin position="1581"/>
        <end position="1667"/>
    </location>
</feature>
<reference evidence="16" key="1">
    <citation type="journal article" date="2013" name="Genetics">
        <title>The draft genome and transcriptome of Panagrellus redivivus are shaped by the harsh demands of a free-living lifestyle.</title>
        <authorList>
            <person name="Srinivasan J."/>
            <person name="Dillman A.R."/>
            <person name="Macchietto M.G."/>
            <person name="Heikkinen L."/>
            <person name="Lakso M."/>
            <person name="Fracchia K.M."/>
            <person name="Antoshechkin I."/>
            <person name="Mortazavi A."/>
            <person name="Wong G."/>
            <person name="Sternberg P.W."/>
        </authorList>
    </citation>
    <scope>NUCLEOTIDE SEQUENCE [LARGE SCALE GENOMIC DNA]</scope>
    <source>
        <strain evidence="16">MT8872</strain>
    </source>
</reference>
<dbReference type="PANTHER" id="PTHR45080:SF8">
    <property type="entry name" value="IG-LIKE DOMAIN-CONTAINING PROTEIN"/>
    <property type="match status" value="1"/>
</dbReference>
<dbReference type="Proteomes" id="UP000492821">
    <property type="component" value="Unassembled WGS sequence"/>
</dbReference>
<keyword evidence="6" id="KW-0677">Repeat</keyword>
<dbReference type="InterPro" id="IPR003598">
    <property type="entry name" value="Ig_sub2"/>
</dbReference>
<dbReference type="FunFam" id="2.60.40.10:FF:000130">
    <property type="entry name" value="Hemicentin 1"/>
    <property type="match status" value="1"/>
</dbReference>
<keyword evidence="5 12" id="KW-0732">Signal</keyword>
<dbReference type="GO" id="GO:0008046">
    <property type="term" value="F:axon guidance receptor activity"/>
    <property type="evidence" value="ECO:0007669"/>
    <property type="project" value="TreeGrafter"/>
</dbReference>
<dbReference type="GO" id="GO:0043025">
    <property type="term" value="C:neuronal cell body"/>
    <property type="evidence" value="ECO:0007669"/>
    <property type="project" value="TreeGrafter"/>
</dbReference>
<dbReference type="InterPro" id="IPR007110">
    <property type="entry name" value="Ig-like_dom"/>
</dbReference>
<evidence type="ECO:0000256" key="8">
    <source>
        <dbReference type="ARBA" id="ARBA00023157"/>
    </source>
</evidence>
<dbReference type="GO" id="GO:0005509">
    <property type="term" value="F:calcium ion binding"/>
    <property type="evidence" value="ECO:0007669"/>
    <property type="project" value="InterPro"/>
</dbReference>
<dbReference type="Pfam" id="PF07474">
    <property type="entry name" value="G2F"/>
    <property type="match status" value="1"/>
</dbReference>
<feature type="domain" description="Ig-like" evidence="14">
    <location>
        <begin position="1747"/>
        <end position="1834"/>
    </location>
</feature>
<feature type="disulfide bond" evidence="11">
    <location>
        <begin position="2423"/>
        <end position="2433"/>
    </location>
</feature>
<dbReference type="InterPro" id="IPR009017">
    <property type="entry name" value="GFP"/>
</dbReference>
<dbReference type="PROSITE" id="PS50835">
    <property type="entry name" value="IG_LIKE"/>
    <property type="match status" value="19"/>
</dbReference>
<keyword evidence="4 11" id="KW-0245">EGF-like domain</keyword>